<keyword evidence="5 11" id="KW-0812">Transmembrane</keyword>
<comment type="subcellular location">
    <subcellularLocation>
        <location evidence="1">Cell membrane</location>
        <topology evidence="1">Multi-pass membrane protein</topology>
    </subcellularLocation>
</comment>
<feature type="transmembrane region" description="Helical" evidence="11">
    <location>
        <begin position="825"/>
        <end position="844"/>
    </location>
</feature>
<evidence type="ECO:0000256" key="11">
    <source>
        <dbReference type="SAM" id="Phobius"/>
    </source>
</evidence>
<dbReference type="CDD" id="cd11495">
    <property type="entry name" value="SLC5sbd_NIS-like_u3"/>
    <property type="match status" value="1"/>
</dbReference>
<proteinExistence type="inferred from homology"/>
<dbReference type="Gene3D" id="1.20.1730.10">
    <property type="entry name" value="Sodium/glucose cotransporter"/>
    <property type="match status" value="1"/>
</dbReference>
<keyword evidence="12" id="KW-0732">Signal</keyword>
<evidence type="ECO:0000256" key="7">
    <source>
        <dbReference type="ARBA" id="ARBA00023053"/>
    </source>
</evidence>
<comment type="similarity">
    <text evidence="2">Belongs to the sodium:solute symporter (SSF) (TC 2.A.21) family.</text>
</comment>
<evidence type="ECO:0000256" key="3">
    <source>
        <dbReference type="ARBA" id="ARBA00022448"/>
    </source>
</evidence>
<dbReference type="NCBIfam" id="TIGR00813">
    <property type="entry name" value="sss"/>
    <property type="match status" value="1"/>
</dbReference>
<dbReference type="SUPFAM" id="SSF50965">
    <property type="entry name" value="Galactose oxidase, central domain"/>
    <property type="match status" value="1"/>
</dbReference>
<feature type="transmembrane region" description="Helical" evidence="11">
    <location>
        <begin position="510"/>
        <end position="537"/>
    </location>
</feature>
<evidence type="ECO:0000256" key="5">
    <source>
        <dbReference type="ARBA" id="ARBA00022692"/>
    </source>
</evidence>
<keyword evidence="8" id="KW-0406">Ion transport</keyword>
<evidence type="ECO:0000256" key="9">
    <source>
        <dbReference type="ARBA" id="ARBA00023136"/>
    </source>
</evidence>
<dbReference type="InterPro" id="IPR011043">
    <property type="entry name" value="Gal_Oxase/kelch_b-propeller"/>
</dbReference>
<feature type="transmembrane region" description="Helical" evidence="11">
    <location>
        <begin position="398"/>
        <end position="420"/>
    </location>
</feature>
<keyword evidence="3" id="KW-0813">Transport</keyword>
<dbReference type="Gene3D" id="2.120.10.80">
    <property type="entry name" value="Kelch-type beta propeller"/>
    <property type="match status" value="1"/>
</dbReference>
<dbReference type="InterPro" id="IPR051163">
    <property type="entry name" value="Sodium:Solute_Symporter_SSF"/>
</dbReference>
<name>A0ABV0FL98_9GAMM</name>
<dbReference type="PANTHER" id="PTHR42985:SF40">
    <property type="entry name" value="LD47995P-RELATED"/>
    <property type="match status" value="1"/>
</dbReference>
<feature type="transmembrane region" description="Helical" evidence="11">
    <location>
        <begin position="435"/>
        <end position="460"/>
    </location>
</feature>
<keyword evidence="9 11" id="KW-0472">Membrane</keyword>
<sequence>MINKILKSAFTLMLMMPLLTHAQTSIQWQELNTTSIDKVNINHGAFIDHQGTGLVISSGIVDLTAKPYIFIAEQVTDSSVESEAIYLVDGSNVIVTNLSAEQGNRSFAAATSFLGATLVTGGIAKQKTTNLVNLIIWRPESKTLYSYPLPVLPSTAKSPSAVVINNILYVLTGSDANNQFFALDLNGLINAEGKLSYSKRALDHFIDSNSWQRLPSLPLANQNMPYQNGIKLAVQNDGTGAKIFAIGGYQFAHDKLNSAEYLNSQEKVFALTRHWKFDPNTKNAENQWQNLGDISVAKQKLNQRINSLSSIGQSHILAFTDQGNTLSFNAITNSWTHYLTNNIDKTQVINGAKTTEYISENVTTSDGVIYSLNRSNNNPSALRLWQASLKQPEKNFGLVNMTVLVVYLICVVLLGLFFVFKNRNTDDYFRGGQSIPWWAAACSIYATMLSSLTYVALPAVVYQSNWVLLIGIWMIVAVAPLAIYVAMPFFRQIDATSAYEYLSKRFNMSVRLFASGLFTLFHVGRMGIVMALTALSLSAVTPLSASDSVLIMGVLCLIYCTMGGIEAVIWTDTLQTVVLILGAIACFIIIVTGLDGGLTDFINIGLRDDKFTMVNADFSLDSITTLSIWVIVIGGIGQNLSSYTADQAVVQRYMVTKNPSDARKSIWANAIIAAPGALLFFCIGTALYAFYKTHPEKLDPTIQIDQIFPTFIATELPIGVAGLIVAGIFAAAQSTVSTSMNSIATTLVTDFIRPFNLVKTEKGYMSAARWLTFIMGILGTLAGLVFIDPEIRSLMEAYFKVIGMFMGALGGLFVLGALTKKANSFGAITGILAGVSTMISAWQFGWADGYLYATIGIMSCLVVGYIASLLTQTSKTTNKDLTGLTLYTMHPTPIKS</sequence>
<keyword evidence="14" id="KW-1185">Reference proteome</keyword>
<comment type="caution">
    <text evidence="13">The sequence shown here is derived from an EMBL/GenBank/DDBJ whole genome shotgun (WGS) entry which is preliminary data.</text>
</comment>
<reference evidence="13 14" key="1">
    <citation type="submission" date="2024-05" db="EMBL/GenBank/DDBJ databases">
        <title>Genome sequencing of Marine Estuary Bacteria, Shewanella vesiculosa and S. baltica, and Pseudomonas syringae.</title>
        <authorList>
            <person name="Gurung A."/>
            <person name="Maclea K.S."/>
        </authorList>
    </citation>
    <scope>NUCLEOTIDE SEQUENCE [LARGE SCALE GENOMIC DNA]</scope>
    <source>
        <strain evidence="13 14">1A</strain>
    </source>
</reference>
<feature type="transmembrane region" description="Helical" evidence="11">
    <location>
        <begin position="466"/>
        <end position="490"/>
    </location>
</feature>
<keyword evidence="4" id="KW-1003">Cell membrane</keyword>
<feature type="transmembrane region" description="Helical" evidence="11">
    <location>
        <begin position="666"/>
        <end position="691"/>
    </location>
</feature>
<evidence type="ECO:0000256" key="12">
    <source>
        <dbReference type="SAM" id="SignalP"/>
    </source>
</evidence>
<feature type="chain" id="PRO_5046985891" evidence="12">
    <location>
        <begin position="23"/>
        <end position="896"/>
    </location>
</feature>
<feature type="transmembrane region" description="Helical" evidence="11">
    <location>
        <begin position="549"/>
        <end position="570"/>
    </location>
</feature>
<evidence type="ECO:0000256" key="10">
    <source>
        <dbReference type="ARBA" id="ARBA00023201"/>
    </source>
</evidence>
<dbReference type="Pfam" id="PF00474">
    <property type="entry name" value="SSF"/>
    <property type="match status" value="1"/>
</dbReference>
<evidence type="ECO:0000256" key="2">
    <source>
        <dbReference type="ARBA" id="ARBA00006434"/>
    </source>
</evidence>
<evidence type="ECO:0000256" key="6">
    <source>
        <dbReference type="ARBA" id="ARBA00022989"/>
    </source>
</evidence>
<dbReference type="PROSITE" id="PS50283">
    <property type="entry name" value="NA_SOLUT_SYMP_3"/>
    <property type="match status" value="1"/>
</dbReference>
<feature type="transmembrane region" description="Helical" evidence="11">
    <location>
        <begin position="850"/>
        <end position="870"/>
    </location>
</feature>
<evidence type="ECO:0000313" key="13">
    <source>
        <dbReference type="EMBL" id="MEO3681608.1"/>
    </source>
</evidence>
<feature type="transmembrane region" description="Helical" evidence="11">
    <location>
        <begin position="711"/>
        <end position="732"/>
    </location>
</feature>
<evidence type="ECO:0000256" key="8">
    <source>
        <dbReference type="ARBA" id="ARBA00023065"/>
    </source>
</evidence>
<feature type="signal peptide" evidence="12">
    <location>
        <begin position="1"/>
        <end position="22"/>
    </location>
</feature>
<dbReference type="RefSeq" id="WP_347689705.1">
    <property type="nucleotide sequence ID" value="NZ_JBDPZN010000001.1"/>
</dbReference>
<dbReference type="InterPro" id="IPR038377">
    <property type="entry name" value="Na/Glc_symporter_sf"/>
</dbReference>
<evidence type="ECO:0000256" key="4">
    <source>
        <dbReference type="ARBA" id="ARBA00022475"/>
    </source>
</evidence>
<feature type="transmembrane region" description="Helical" evidence="11">
    <location>
        <begin position="577"/>
        <end position="606"/>
    </location>
</feature>
<dbReference type="InterPro" id="IPR015915">
    <property type="entry name" value="Kelch-typ_b-propeller"/>
</dbReference>
<evidence type="ECO:0000313" key="14">
    <source>
        <dbReference type="Proteomes" id="UP001477278"/>
    </source>
</evidence>
<dbReference type="EMBL" id="JBDPZN010000001">
    <property type="protein sequence ID" value="MEO3681608.1"/>
    <property type="molecule type" value="Genomic_DNA"/>
</dbReference>
<gene>
    <name evidence="13" type="ORF">ABHN84_04790</name>
</gene>
<feature type="transmembrane region" description="Helical" evidence="11">
    <location>
        <begin position="799"/>
        <end position="818"/>
    </location>
</feature>
<keyword evidence="10" id="KW-0739">Sodium transport</keyword>
<dbReference type="InterPro" id="IPR001734">
    <property type="entry name" value="Na/solute_symporter"/>
</dbReference>
<evidence type="ECO:0000256" key="1">
    <source>
        <dbReference type="ARBA" id="ARBA00004651"/>
    </source>
</evidence>
<protein>
    <submittedName>
        <fullName evidence="13">Sodium/solute symporter</fullName>
    </submittedName>
</protein>
<organism evidence="13 14">
    <name type="scientific">Shewanella vesiculosa</name>
    <dbReference type="NCBI Taxonomy" id="518738"/>
    <lineage>
        <taxon>Bacteria</taxon>
        <taxon>Pseudomonadati</taxon>
        <taxon>Pseudomonadota</taxon>
        <taxon>Gammaproteobacteria</taxon>
        <taxon>Alteromonadales</taxon>
        <taxon>Shewanellaceae</taxon>
        <taxon>Shewanella</taxon>
    </lineage>
</organism>
<dbReference type="PANTHER" id="PTHR42985">
    <property type="entry name" value="SODIUM-COUPLED MONOCARBOXYLATE TRANSPORTER"/>
    <property type="match status" value="1"/>
</dbReference>
<feature type="transmembrane region" description="Helical" evidence="11">
    <location>
        <begin position="626"/>
        <end position="645"/>
    </location>
</feature>
<feature type="transmembrane region" description="Helical" evidence="11">
    <location>
        <begin position="767"/>
        <end position="787"/>
    </location>
</feature>
<dbReference type="Proteomes" id="UP001477278">
    <property type="component" value="Unassembled WGS sequence"/>
</dbReference>
<accession>A0ABV0FL98</accession>
<keyword evidence="6 11" id="KW-1133">Transmembrane helix</keyword>
<keyword evidence="7" id="KW-0915">Sodium</keyword>